<evidence type="ECO:0000313" key="2">
    <source>
        <dbReference type="Proteomes" id="UP000094065"/>
    </source>
</evidence>
<evidence type="ECO:0000313" key="1">
    <source>
        <dbReference type="EMBL" id="ODN75108.1"/>
    </source>
</evidence>
<dbReference type="RefSeq" id="XP_018990758.1">
    <property type="nucleotide sequence ID" value="XM_019140783.1"/>
</dbReference>
<dbReference type="EMBL" id="AWGJ01000010">
    <property type="protein sequence ID" value="ODN75108.1"/>
    <property type="molecule type" value="Genomic_DNA"/>
</dbReference>
<reference evidence="1 2" key="1">
    <citation type="submission" date="2016-06" db="EMBL/GenBank/DDBJ databases">
        <title>Evolution of pathogenesis and genome organization in the Tremellales.</title>
        <authorList>
            <person name="Cuomo C."/>
            <person name="Litvintseva A."/>
            <person name="Heitman J."/>
            <person name="Chen Y."/>
            <person name="Sun S."/>
            <person name="Springer D."/>
            <person name="Dromer F."/>
            <person name="Young S."/>
            <person name="Zeng Q."/>
            <person name="Chapman S."/>
            <person name="Gujja S."/>
            <person name="Saif S."/>
            <person name="Birren B."/>
        </authorList>
    </citation>
    <scope>NUCLEOTIDE SEQUENCE [LARGE SCALE GENOMIC DNA]</scope>
    <source>
        <strain evidence="1 2">CBS 6039</strain>
    </source>
</reference>
<dbReference type="GeneID" id="30157632"/>
<organism evidence="1 2">
    <name type="scientific">Cryptococcus amylolentus CBS 6039</name>
    <dbReference type="NCBI Taxonomy" id="1295533"/>
    <lineage>
        <taxon>Eukaryota</taxon>
        <taxon>Fungi</taxon>
        <taxon>Dikarya</taxon>
        <taxon>Basidiomycota</taxon>
        <taxon>Agaricomycotina</taxon>
        <taxon>Tremellomycetes</taxon>
        <taxon>Tremellales</taxon>
        <taxon>Cryptococcaceae</taxon>
        <taxon>Cryptococcus</taxon>
    </lineage>
</organism>
<dbReference type="OrthoDB" id="2577065at2759"/>
<sequence>MSAQQPTVIYITPTVAPLEASEGAVDRPDRSASLTIPDAHHTDYCLDPWERVSFTAVSRDGAVYEKDSDFVFKDPINPSIDTDFPGSGVREYYANLYDTNGPDDVTFTLLSRYVPDRDRRTWTVEHFNATQDHTLERRDDRLCSCAEPDCVLQSVPTELPRIGANPSDKGGHSH</sequence>
<protein>
    <submittedName>
        <fullName evidence="1">Uncharacterized protein</fullName>
    </submittedName>
</protein>
<accession>A0A1E3HFI1</accession>
<gene>
    <name evidence="1" type="ORF">L202_06323</name>
</gene>
<dbReference type="Proteomes" id="UP000094065">
    <property type="component" value="Unassembled WGS sequence"/>
</dbReference>
<dbReference type="AlphaFoldDB" id="A0A1E3HFI1"/>
<keyword evidence="2" id="KW-1185">Reference proteome</keyword>
<comment type="caution">
    <text evidence="1">The sequence shown here is derived from an EMBL/GenBank/DDBJ whole genome shotgun (WGS) entry which is preliminary data.</text>
</comment>
<proteinExistence type="predicted"/>
<name>A0A1E3HFI1_9TREE</name>